<keyword evidence="2" id="KW-1185">Reference proteome</keyword>
<organism evidence="1 2">
    <name type="scientific">Enterobacter soli</name>
    <dbReference type="NCBI Taxonomy" id="885040"/>
    <lineage>
        <taxon>Bacteria</taxon>
        <taxon>Pseudomonadati</taxon>
        <taxon>Pseudomonadota</taxon>
        <taxon>Gammaproteobacteria</taxon>
        <taxon>Enterobacterales</taxon>
        <taxon>Enterobacteriaceae</taxon>
        <taxon>Enterobacter</taxon>
    </lineage>
</organism>
<proteinExistence type="predicted"/>
<dbReference type="RefSeq" id="WP_306683263.1">
    <property type="nucleotide sequence ID" value="NZ_JAVDKR010000004.1"/>
</dbReference>
<evidence type="ECO:0000313" key="2">
    <source>
        <dbReference type="Proteomes" id="UP001225042"/>
    </source>
</evidence>
<evidence type="ECO:0000313" key="1">
    <source>
        <dbReference type="EMBL" id="MDQ2255151.1"/>
    </source>
</evidence>
<name>A0AAW8H2S9_9ENTR</name>
<gene>
    <name evidence="1" type="ORF">RBJ67_03215</name>
</gene>
<dbReference type="Proteomes" id="UP001225042">
    <property type="component" value="Unassembled WGS sequence"/>
</dbReference>
<comment type="caution">
    <text evidence="1">The sequence shown here is derived from an EMBL/GenBank/DDBJ whole genome shotgun (WGS) entry which is preliminary data.</text>
</comment>
<sequence>MNQATENAIQAEAKRCSDAIKSAMKVKPKPKFDSVSKPLLSKHYANVKPLGVTFVKFVSVIGRLNGRYGVES</sequence>
<dbReference type="AlphaFoldDB" id="A0AAW8H2S9"/>
<dbReference type="EMBL" id="JAVDKS010000001">
    <property type="protein sequence ID" value="MDQ2255151.1"/>
    <property type="molecule type" value="Genomic_DNA"/>
</dbReference>
<accession>A0AAW8H2S9</accession>
<reference evidence="1 2" key="1">
    <citation type="submission" date="2023-08" db="EMBL/GenBank/DDBJ databases">
        <authorList>
            <person name="Dale J."/>
        </authorList>
    </citation>
    <scope>NUCLEOTIDE SEQUENCE [LARGE SCALE GENOMIC DNA]</scope>
    <source>
        <strain evidence="1 2">2023EL-00788</strain>
    </source>
</reference>
<protein>
    <submittedName>
        <fullName evidence="1">Uncharacterized protein</fullName>
    </submittedName>
</protein>